<dbReference type="SUPFAM" id="SSF52540">
    <property type="entry name" value="P-loop containing nucleoside triphosphate hydrolases"/>
    <property type="match status" value="1"/>
</dbReference>
<keyword evidence="7" id="KW-0067">ATP-binding</keyword>
<evidence type="ECO:0000313" key="15">
    <source>
        <dbReference type="EMBL" id="CEM17970.1"/>
    </source>
</evidence>
<dbReference type="InterPro" id="IPR014001">
    <property type="entry name" value="Helicase_ATP-bd"/>
</dbReference>
<dbReference type="SMART" id="SM00847">
    <property type="entry name" value="HA2"/>
    <property type="match status" value="1"/>
</dbReference>
<dbReference type="PANTHER" id="PTHR18934:SF83">
    <property type="entry name" value="PRE-MRNA-SPLICING FACTOR ATP-DEPENDENT RNA HELICASE DHX16"/>
    <property type="match status" value="1"/>
</dbReference>
<evidence type="ECO:0000256" key="2">
    <source>
        <dbReference type="ARBA" id="ARBA00012552"/>
    </source>
</evidence>
<keyword evidence="6" id="KW-0347">Helicase</keyword>
<keyword evidence="4" id="KW-0547">Nucleotide-binding</keyword>
<dbReference type="FunFam" id="3.40.50.300:FF:000726">
    <property type="entry name" value="Pre-mRNA-splicing factor ATP-dependent RNA helicase"/>
    <property type="match status" value="1"/>
</dbReference>
<feature type="domain" description="Helicase C-terminal" evidence="14">
    <location>
        <begin position="418"/>
        <end position="599"/>
    </location>
</feature>
<keyword evidence="9" id="KW-0539">Nucleus</keyword>
<dbReference type="InterPro" id="IPR048333">
    <property type="entry name" value="HA2_WH"/>
</dbReference>
<evidence type="ECO:0000256" key="7">
    <source>
        <dbReference type="ARBA" id="ARBA00022840"/>
    </source>
</evidence>
<dbReference type="EMBL" id="CDMZ01000615">
    <property type="protein sequence ID" value="CEM17970.1"/>
    <property type="molecule type" value="Genomic_DNA"/>
</dbReference>
<dbReference type="GO" id="GO:0071013">
    <property type="term" value="C:catalytic step 2 spliceosome"/>
    <property type="evidence" value="ECO:0007669"/>
    <property type="project" value="TreeGrafter"/>
</dbReference>
<dbReference type="GO" id="GO:0008380">
    <property type="term" value="P:RNA splicing"/>
    <property type="evidence" value="ECO:0007669"/>
    <property type="project" value="UniProtKB-KW"/>
</dbReference>
<keyword evidence="5" id="KW-0378">Hydrolase</keyword>
<sequence length="872" mass="99056">MSKRGADEGGAGNAPKMSRDGDRLGDEDTGRLREFARQEYLKKREQQQLELAKRQLKDKEWLYKNIKLTPEQQKELEDARKAVSIAEQMLKEREEWGEVDSYKMPDVYDDEENKDGPSRFDVFKQRYKPEKKQVTDQELLESQKTRAAILKVGAQDKGKDVGEEFDFVLDEIEFQAEDELRGTHVKDEDAEERARAYYDMSRAERDKIKEESRMTQMERLQKDRRSLPIYKYRDDLLKAIRDFKVIIIVGETGSGKTTQVPQYLHEVGYTDSGIIGCTQPRRVAAMSVAARVATEMGVKLGHEVGYSIRFEECTGPSTCIKYMTDGMLLREFLKEPLLDSYSVMIVDEAHERSLHTDVLFGLVKDLSRYRDDFKLIISSATLNAEKFSEYFDNAPIFNVPGRRYPVSILYMKQPEANYIEAAIISVLQIHTSQPLDGDILVFLPGQMEIEEVEEGLKNRTKGMGTKIGELLILPIYANLPTENQAKIFEPTPKGARKVVLATNIAETSITIDNIVYVVDPGFVKQNAYSPKTGMESLIVVPTSKAAANQRTGRAGRVRPGKCFRLYTKWAYEKEMDDSNVPEIQRTNISAVVLMLKSLGIDDVLNFNFMDPPPPTTLAKALEGLYALGALNNEGSLTKLGRRMAEFPLEPKYAKVLIMSEKFKCVKEVLTIIAMLGVGNAVFYRPKDKQLHADNARKNFFRPGGDHLMLLNVYDQWEETGFSQPWCMENFVQNRSMKRARDVRDQLENLAERAEIDIVSCGNEGVEGIRKAFTAGFFANAAKLSRTGAYTTLKTPHTVDLHPQSSLVDVKPRVIVYDELVQTTKEYMRNCIEIKSEWLLEVAPHFYKASEVEPQGIGRQPRRLGASSSTQQT</sequence>
<dbReference type="GO" id="GO:0003724">
    <property type="term" value="F:RNA helicase activity"/>
    <property type="evidence" value="ECO:0007669"/>
    <property type="project" value="UniProtKB-EC"/>
</dbReference>
<gene>
    <name evidence="15" type="ORF">Cvel_18648</name>
</gene>
<dbReference type="InterPro" id="IPR007502">
    <property type="entry name" value="Helicase-assoc_dom"/>
</dbReference>
<evidence type="ECO:0000259" key="13">
    <source>
        <dbReference type="PROSITE" id="PS51192"/>
    </source>
</evidence>
<dbReference type="Pfam" id="PF13401">
    <property type="entry name" value="AAA_22"/>
    <property type="match status" value="1"/>
</dbReference>
<evidence type="ECO:0000256" key="11">
    <source>
        <dbReference type="SAM" id="Coils"/>
    </source>
</evidence>
<evidence type="ECO:0000256" key="8">
    <source>
        <dbReference type="ARBA" id="ARBA00023187"/>
    </source>
</evidence>
<evidence type="ECO:0000256" key="3">
    <source>
        <dbReference type="ARBA" id="ARBA00022664"/>
    </source>
</evidence>
<dbReference type="PhylomeDB" id="A0A0G4FUA9"/>
<comment type="catalytic activity">
    <reaction evidence="10">
        <text>ATP + H2O = ADP + phosphate + H(+)</text>
        <dbReference type="Rhea" id="RHEA:13065"/>
        <dbReference type="ChEBI" id="CHEBI:15377"/>
        <dbReference type="ChEBI" id="CHEBI:15378"/>
        <dbReference type="ChEBI" id="CHEBI:30616"/>
        <dbReference type="ChEBI" id="CHEBI:43474"/>
        <dbReference type="ChEBI" id="CHEBI:456216"/>
        <dbReference type="EC" id="3.6.4.13"/>
    </reaction>
</comment>
<dbReference type="PROSITE" id="PS00690">
    <property type="entry name" value="DEAH_ATP_HELICASE"/>
    <property type="match status" value="1"/>
</dbReference>
<evidence type="ECO:0000256" key="4">
    <source>
        <dbReference type="ARBA" id="ARBA00022741"/>
    </source>
</evidence>
<dbReference type="FunFam" id="1.20.120.1080:FF:000001">
    <property type="entry name" value="Pre-mRNA-splicing factor ATP-dependent RNA helicase"/>
    <property type="match status" value="1"/>
</dbReference>
<dbReference type="AlphaFoldDB" id="A0A0G4FUA9"/>
<dbReference type="VEuPathDB" id="CryptoDB:Cvel_18648"/>
<dbReference type="InterPro" id="IPR001650">
    <property type="entry name" value="Helicase_C-like"/>
</dbReference>
<dbReference type="Gene3D" id="1.20.120.1080">
    <property type="match status" value="1"/>
</dbReference>
<keyword evidence="8" id="KW-0508">mRNA splicing</keyword>
<evidence type="ECO:0000256" key="5">
    <source>
        <dbReference type="ARBA" id="ARBA00022801"/>
    </source>
</evidence>
<dbReference type="InterPro" id="IPR027417">
    <property type="entry name" value="P-loop_NTPase"/>
</dbReference>
<dbReference type="Pfam" id="PF21010">
    <property type="entry name" value="HA2_C"/>
    <property type="match status" value="1"/>
</dbReference>
<dbReference type="Pfam" id="PF04408">
    <property type="entry name" value="WHD_HA2"/>
    <property type="match status" value="1"/>
</dbReference>
<proteinExistence type="predicted"/>
<dbReference type="GO" id="GO:0071006">
    <property type="term" value="C:U2-type catalytic step 1 spliceosome"/>
    <property type="evidence" value="ECO:0007669"/>
    <property type="project" value="UniProtKB-ARBA"/>
</dbReference>
<evidence type="ECO:0000259" key="14">
    <source>
        <dbReference type="PROSITE" id="PS51194"/>
    </source>
</evidence>
<evidence type="ECO:0000256" key="9">
    <source>
        <dbReference type="ARBA" id="ARBA00023242"/>
    </source>
</evidence>
<feature type="region of interest" description="Disordered" evidence="12">
    <location>
        <begin position="1"/>
        <end position="31"/>
    </location>
</feature>
<dbReference type="GO" id="GO:0006397">
    <property type="term" value="P:mRNA processing"/>
    <property type="evidence" value="ECO:0007669"/>
    <property type="project" value="UniProtKB-KW"/>
</dbReference>
<accession>A0A0G4FUA9</accession>
<dbReference type="PROSITE" id="PS51192">
    <property type="entry name" value="HELICASE_ATP_BIND_1"/>
    <property type="match status" value="1"/>
</dbReference>
<name>A0A0G4FUA9_9ALVE</name>
<dbReference type="Pfam" id="PF07717">
    <property type="entry name" value="OB_NTP_bind"/>
    <property type="match status" value="1"/>
</dbReference>
<evidence type="ECO:0000256" key="12">
    <source>
        <dbReference type="SAM" id="MobiDB-lite"/>
    </source>
</evidence>
<feature type="coiled-coil region" evidence="11">
    <location>
        <begin position="732"/>
        <end position="763"/>
    </location>
</feature>
<dbReference type="Gene3D" id="3.40.50.300">
    <property type="entry name" value="P-loop containing nucleotide triphosphate hydrolases"/>
    <property type="match status" value="2"/>
</dbReference>
<dbReference type="InterPro" id="IPR011709">
    <property type="entry name" value="DEAD-box_helicase_OB_fold"/>
</dbReference>
<dbReference type="GO" id="GO:0016887">
    <property type="term" value="F:ATP hydrolysis activity"/>
    <property type="evidence" value="ECO:0007669"/>
    <property type="project" value="InterPro"/>
</dbReference>
<comment type="subcellular location">
    <subcellularLocation>
        <location evidence="1">Nucleus</location>
    </subcellularLocation>
</comment>
<dbReference type="GO" id="GO:0005524">
    <property type="term" value="F:ATP binding"/>
    <property type="evidence" value="ECO:0007669"/>
    <property type="project" value="UniProtKB-KW"/>
</dbReference>
<dbReference type="FunFam" id="3.40.50.300:FF:000007">
    <property type="entry name" value="Pre-mRNA-splicing factor ATP-dependent RNA helicase"/>
    <property type="match status" value="1"/>
</dbReference>
<dbReference type="CDD" id="cd18791">
    <property type="entry name" value="SF2_C_RHA"/>
    <property type="match status" value="1"/>
</dbReference>
<dbReference type="PANTHER" id="PTHR18934">
    <property type="entry name" value="ATP-DEPENDENT RNA HELICASE"/>
    <property type="match status" value="1"/>
</dbReference>
<evidence type="ECO:0000256" key="10">
    <source>
        <dbReference type="ARBA" id="ARBA00047984"/>
    </source>
</evidence>
<keyword evidence="11" id="KW-0175">Coiled coil</keyword>
<feature type="compositionally biased region" description="Basic and acidic residues" evidence="12">
    <location>
        <begin position="17"/>
        <end position="31"/>
    </location>
</feature>
<evidence type="ECO:0000256" key="6">
    <source>
        <dbReference type="ARBA" id="ARBA00022806"/>
    </source>
</evidence>
<dbReference type="InterPro" id="IPR002464">
    <property type="entry name" value="DNA/RNA_helicase_DEAH_CS"/>
</dbReference>
<feature type="domain" description="Helicase ATP-binding" evidence="13">
    <location>
        <begin position="237"/>
        <end position="400"/>
    </location>
</feature>
<dbReference type="SMART" id="SM00490">
    <property type="entry name" value="HELICc"/>
    <property type="match status" value="1"/>
</dbReference>
<protein>
    <recommendedName>
        <fullName evidence="2">RNA helicase</fullName>
        <ecNumber evidence="2">3.6.4.13</ecNumber>
    </recommendedName>
</protein>
<evidence type="ECO:0000256" key="1">
    <source>
        <dbReference type="ARBA" id="ARBA00004123"/>
    </source>
</evidence>
<dbReference type="SMART" id="SM00487">
    <property type="entry name" value="DEXDc"/>
    <property type="match status" value="1"/>
</dbReference>
<dbReference type="Pfam" id="PF00271">
    <property type="entry name" value="Helicase_C"/>
    <property type="match status" value="1"/>
</dbReference>
<dbReference type="PROSITE" id="PS51194">
    <property type="entry name" value="HELICASE_CTER"/>
    <property type="match status" value="1"/>
</dbReference>
<dbReference type="EC" id="3.6.4.13" evidence="2"/>
<organism evidence="15">
    <name type="scientific">Chromera velia CCMP2878</name>
    <dbReference type="NCBI Taxonomy" id="1169474"/>
    <lineage>
        <taxon>Eukaryota</taxon>
        <taxon>Sar</taxon>
        <taxon>Alveolata</taxon>
        <taxon>Colpodellida</taxon>
        <taxon>Chromeraceae</taxon>
        <taxon>Chromera</taxon>
    </lineage>
</organism>
<dbReference type="GO" id="GO:0003723">
    <property type="term" value="F:RNA binding"/>
    <property type="evidence" value="ECO:0007669"/>
    <property type="project" value="TreeGrafter"/>
</dbReference>
<keyword evidence="3" id="KW-0507">mRNA processing</keyword>
<reference evidence="15" key="1">
    <citation type="submission" date="2014-11" db="EMBL/GenBank/DDBJ databases">
        <authorList>
            <person name="Otto D Thomas"/>
            <person name="Naeem Raeece"/>
        </authorList>
    </citation>
    <scope>NUCLEOTIDE SEQUENCE</scope>
</reference>
<dbReference type="InterPro" id="IPR049945">
    <property type="entry name" value="AAA_22"/>
</dbReference>